<evidence type="ECO:0000313" key="7">
    <source>
        <dbReference type="Proteomes" id="UP000305067"/>
    </source>
</evidence>
<evidence type="ECO:0000313" key="6">
    <source>
        <dbReference type="EMBL" id="TFL01321.1"/>
    </source>
</evidence>
<dbReference type="PROSITE" id="PS50865">
    <property type="entry name" value="ZF_MYND_2"/>
    <property type="match status" value="1"/>
</dbReference>
<evidence type="ECO:0000256" key="1">
    <source>
        <dbReference type="ARBA" id="ARBA00022723"/>
    </source>
</evidence>
<protein>
    <recommendedName>
        <fullName evidence="5">MYND-type domain-containing protein</fullName>
    </recommendedName>
</protein>
<proteinExistence type="predicted"/>
<accession>A0A5C3QLH1</accession>
<keyword evidence="3" id="KW-0862">Zinc</keyword>
<reference evidence="6 7" key="1">
    <citation type="journal article" date="2019" name="Nat. Ecol. Evol.">
        <title>Megaphylogeny resolves global patterns of mushroom evolution.</title>
        <authorList>
            <person name="Varga T."/>
            <person name="Krizsan K."/>
            <person name="Foldi C."/>
            <person name="Dima B."/>
            <person name="Sanchez-Garcia M."/>
            <person name="Sanchez-Ramirez S."/>
            <person name="Szollosi G.J."/>
            <person name="Szarkandi J.G."/>
            <person name="Papp V."/>
            <person name="Albert L."/>
            <person name="Andreopoulos W."/>
            <person name="Angelini C."/>
            <person name="Antonin V."/>
            <person name="Barry K.W."/>
            <person name="Bougher N.L."/>
            <person name="Buchanan P."/>
            <person name="Buyck B."/>
            <person name="Bense V."/>
            <person name="Catcheside P."/>
            <person name="Chovatia M."/>
            <person name="Cooper J."/>
            <person name="Damon W."/>
            <person name="Desjardin D."/>
            <person name="Finy P."/>
            <person name="Geml J."/>
            <person name="Haridas S."/>
            <person name="Hughes K."/>
            <person name="Justo A."/>
            <person name="Karasinski D."/>
            <person name="Kautmanova I."/>
            <person name="Kiss B."/>
            <person name="Kocsube S."/>
            <person name="Kotiranta H."/>
            <person name="LaButti K.M."/>
            <person name="Lechner B.E."/>
            <person name="Liimatainen K."/>
            <person name="Lipzen A."/>
            <person name="Lukacs Z."/>
            <person name="Mihaltcheva S."/>
            <person name="Morgado L.N."/>
            <person name="Niskanen T."/>
            <person name="Noordeloos M.E."/>
            <person name="Ohm R.A."/>
            <person name="Ortiz-Santana B."/>
            <person name="Ovrebo C."/>
            <person name="Racz N."/>
            <person name="Riley R."/>
            <person name="Savchenko A."/>
            <person name="Shiryaev A."/>
            <person name="Soop K."/>
            <person name="Spirin V."/>
            <person name="Szebenyi C."/>
            <person name="Tomsovsky M."/>
            <person name="Tulloss R.E."/>
            <person name="Uehling J."/>
            <person name="Grigoriev I.V."/>
            <person name="Vagvolgyi C."/>
            <person name="Papp T."/>
            <person name="Martin F.M."/>
            <person name="Miettinen O."/>
            <person name="Hibbett D.S."/>
            <person name="Nagy L.G."/>
        </authorList>
    </citation>
    <scope>NUCLEOTIDE SEQUENCE [LARGE SCALE GENOMIC DNA]</scope>
    <source>
        <strain evidence="6 7">CBS 309.79</strain>
    </source>
</reference>
<dbReference type="Gene3D" id="6.10.140.2220">
    <property type="match status" value="1"/>
</dbReference>
<feature type="domain" description="MYND-type" evidence="5">
    <location>
        <begin position="20"/>
        <end position="59"/>
    </location>
</feature>
<dbReference type="InterPro" id="IPR002893">
    <property type="entry name" value="Znf_MYND"/>
</dbReference>
<evidence type="ECO:0000256" key="2">
    <source>
        <dbReference type="ARBA" id="ARBA00022771"/>
    </source>
</evidence>
<dbReference type="OrthoDB" id="3064289at2759"/>
<gene>
    <name evidence="6" type="ORF">BDV98DRAFT_567901</name>
</gene>
<keyword evidence="1" id="KW-0479">Metal-binding</keyword>
<evidence type="ECO:0000259" key="5">
    <source>
        <dbReference type="PROSITE" id="PS50865"/>
    </source>
</evidence>
<keyword evidence="2 4" id="KW-0863">Zinc-finger</keyword>
<dbReference type="GO" id="GO:0008270">
    <property type="term" value="F:zinc ion binding"/>
    <property type="evidence" value="ECO:0007669"/>
    <property type="project" value="UniProtKB-KW"/>
</dbReference>
<dbReference type="Pfam" id="PF01753">
    <property type="entry name" value="zf-MYND"/>
    <property type="match status" value="1"/>
</dbReference>
<dbReference type="AlphaFoldDB" id="A0A5C3QLH1"/>
<dbReference type="SUPFAM" id="SSF144232">
    <property type="entry name" value="HIT/MYND zinc finger-like"/>
    <property type="match status" value="1"/>
</dbReference>
<dbReference type="EMBL" id="ML178825">
    <property type="protein sequence ID" value="TFL01321.1"/>
    <property type="molecule type" value="Genomic_DNA"/>
</dbReference>
<evidence type="ECO:0000256" key="4">
    <source>
        <dbReference type="PROSITE-ProRule" id="PRU00134"/>
    </source>
</evidence>
<keyword evidence="7" id="KW-1185">Reference proteome</keyword>
<evidence type="ECO:0000256" key="3">
    <source>
        <dbReference type="ARBA" id="ARBA00022833"/>
    </source>
</evidence>
<sequence>MNPCIDGNVDNLPVIPKDRCVTCHVQQDGLKCCQKCRSAPYCSRECQVADWKDRKKAWCVHIQRVKFS</sequence>
<dbReference type="Proteomes" id="UP000305067">
    <property type="component" value="Unassembled WGS sequence"/>
</dbReference>
<organism evidence="6 7">
    <name type="scientific">Pterulicium gracile</name>
    <dbReference type="NCBI Taxonomy" id="1884261"/>
    <lineage>
        <taxon>Eukaryota</taxon>
        <taxon>Fungi</taxon>
        <taxon>Dikarya</taxon>
        <taxon>Basidiomycota</taxon>
        <taxon>Agaricomycotina</taxon>
        <taxon>Agaricomycetes</taxon>
        <taxon>Agaricomycetidae</taxon>
        <taxon>Agaricales</taxon>
        <taxon>Pleurotineae</taxon>
        <taxon>Pterulaceae</taxon>
        <taxon>Pterulicium</taxon>
    </lineage>
</organism>
<name>A0A5C3QLH1_9AGAR</name>